<name>A0A139GVK2_9PEZI</name>
<dbReference type="EMBL" id="LFZO01001010">
    <property type="protein sequence ID" value="KXS94209.1"/>
    <property type="molecule type" value="Genomic_DNA"/>
</dbReference>
<dbReference type="InterPro" id="IPR053178">
    <property type="entry name" value="Osmoadaptation_assoc"/>
</dbReference>
<reference evidence="1 2" key="1">
    <citation type="submission" date="2015-07" db="EMBL/GenBank/DDBJ databases">
        <title>Comparative genomics of the Sigatoka disease complex on banana suggests a link between parallel evolutionary changes in Pseudocercospora fijiensis and Pseudocercospora eumusae and increased virulence on the banana host.</title>
        <authorList>
            <person name="Chang T.-C."/>
            <person name="Salvucci A."/>
            <person name="Crous P.W."/>
            <person name="Stergiopoulos I."/>
        </authorList>
    </citation>
    <scope>NUCLEOTIDE SEQUENCE [LARGE SCALE GENOMIC DNA]</scope>
    <source>
        <strain evidence="1 2">CBS 116634</strain>
    </source>
</reference>
<accession>A0A139GVK2</accession>
<dbReference type="PANTHER" id="PTHR38111">
    <property type="entry name" value="ZN(2)-C6 FUNGAL-TYPE DOMAIN-CONTAINING PROTEIN-RELATED"/>
    <property type="match status" value="1"/>
</dbReference>
<dbReference type="AlphaFoldDB" id="A0A139GVK2"/>
<comment type="caution">
    <text evidence="1">The sequence shown here is derived from an EMBL/GenBank/DDBJ whole genome shotgun (WGS) entry which is preliminary data.</text>
</comment>
<organism evidence="1 2">
    <name type="scientific">Pseudocercospora musae</name>
    <dbReference type="NCBI Taxonomy" id="113226"/>
    <lineage>
        <taxon>Eukaryota</taxon>
        <taxon>Fungi</taxon>
        <taxon>Dikarya</taxon>
        <taxon>Ascomycota</taxon>
        <taxon>Pezizomycotina</taxon>
        <taxon>Dothideomycetes</taxon>
        <taxon>Dothideomycetidae</taxon>
        <taxon>Mycosphaerellales</taxon>
        <taxon>Mycosphaerellaceae</taxon>
        <taxon>Pseudocercospora</taxon>
    </lineage>
</organism>
<protein>
    <submittedName>
        <fullName evidence="1">Uncharacterized protein</fullName>
    </submittedName>
</protein>
<evidence type="ECO:0000313" key="2">
    <source>
        <dbReference type="Proteomes" id="UP000073492"/>
    </source>
</evidence>
<evidence type="ECO:0000313" key="1">
    <source>
        <dbReference type="EMBL" id="KXS94209.1"/>
    </source>
</evidence>
<dbReference type="STRING" id="113226.A0A139GVK2"/>
<proteinExistence type="predicted"/>
<dbReference type="PANTHER" id="PTHR38111:SF2">
    <property type="entry name" value="FINGER DOMAIN PROTEIN, PUTATIVE (AFU_ORTHOLOGUE AFUA_1G01560)-RELATED"/>
    <property type="match status" value="1"/>
</dbReference>
<keyword evidence="2" id="KW-1185">Reference proteome</keyword>
<dbReference type="Proteomes" id="UP000073492">
    <property type="component" value="Unassembled WGS sequence"/>
</dbReference>
<gene>
    <name evidence="1" type="ORF">AC579_3352</name>
</gene>
<sequence length="277" mass="30876">MRIHSITALIDQVDISSVAFEAHVEGAIELIRECGPSAFTSLAFQSIFSSFRNILAGYSITRRRSSFLHLPEWLLMPFIGRRKSARERLADIAVLIPERLHDTDVLVAGNGPREAGFKMEVEQQLQDIDELLRQLKSWFAHASLEYGGIAVHYDGTGWSTMQNTLSNAPSSVMSFDGGHHKVQLANVPAAGLFLHYWCHILELHMCNISLRQLLIDTDLDLPNESREVSSMRLLSSRAAAQEAALLALEASTWPSSTLEGIVALQFPLKTLARYFSE</sequence>